<evidence type="ECO:0000256" key="8">
    <source>
        <dbReference type="ARBA" id="ARBA00022884"/>
    </source>
</evidence>
<dbReference type="GO" id="GO:0003723">
    <property type="term" value="F:RNA binding"/>
    <property type="evidence" value="ECO:0000318"/>
    <property type="project" value="GO_Central"/>
</dbReference>
<reference evidence="11" key="1">
    <citation type="submission" date="2025-08" db="UniProtKB">
        <authorList>
            <consortium name="RefSeq"/>
        </authorList>
    </citation>
    <scope>IDENTIFICATION</scope>
</reference>
<dbReference type="GO" id="GO:0004525">
    <property type="term" value="F:ribonuclease III activity"/>
    <property type="evidence" value="ECO:0000318"/>
    <property type="project" value="GO_Central"/>
</dbReference>
<dbReference type="Pfam" id="PF00035">
    <property type="entry name" value="dsrm"/>
    <property type="match status" value="1"/>
</dbReference>
<name>A0A1U7ZAC7_NELNU</name>
<dbReference type="STRING" id="4432.A0A1U7ZAC7"/>
<evidence type="ECO:0000256" key="4">
    <source>
        <dbReference type="ARBA" id="ARBA00022723"/>
    </source>
</evidence>
<dbReference type="GO" id="GO:0046872">
    <property type="term" value="F:metal ion binding"/>
    <property type="evidence" value="ECO:0007669"/>
    <property type="project" value="UniProtKB-KW"/>
</dbReference>
<dbReference type="KEGG" id="nnu:104588032"/>
<dbReference type="CDD" id="cd00593">
    <property type="entry name" value="RIBOc"/>
    <property type="match status" value="1"/>
</dbReference>
<evidence type="ECO:0000256" key="5">
    <source>
        <dbReference type="ARBA" id="ARBA00022759"/>
    </source>
</evidence>
<gene>
    <name evidence="11" type="primary">LOC104588032</name>
</gene>
<dbReference type="SMART" id="SM00358">
    <property type="entry name" value="DSRM"/>
    <property type="match status" value="1"/>
</dbReference>
<keyword evidence="3" id="KW-0540">Nuclease</keyword>
<protein>
    <submittedName>
        <fullName evidence="11">Ribonuclease 3-like protein 3</fullName>
    </submittedName>
</protein>
<proteinExistence type="predicted"/>
<dbReference type="PROSITE" id="PS00517">
    <property type="entry name" value="RNASE_3_1"/>
    <property type="match status" value="1"/>
</dbReference>
<dbReference type="AlphaFoldDB" id="A0A1U7ZAC7"/>
<evidence type="ECO:0000256" key="2">
    <source>
        <dbReference type="ARBA" id="ARBA00001946"/>
    </source>
</evidence>
<organism evidence="10 11">
    <name type="scientific">Nelumbo nucifera</name>
    <name type="common">Sacred lotus</name>
    <dbReference type="NCBI Taxonomy" id="4432"/>
    <lineage>
        <taxon>Eukaryota</taxon>
        <taxon>Viridiplantae</taxon>
        <taxon>Streptophyta</taxon>
        <taxon>Embryophyta</taxon>
        <taxon>Tracheophyta</taxon>
        <taxon>Spermatophyta</taxon>
        <taxon>Magnoliopsida</taxon>
        <taxon>Proteales</taxon>
        <taxon>Nelumbonaceae</taxon>
        <taxon>Nelumbo</taxon>
    </lineage>
</organism>
<dbReference type="Gene3D" id="1.10.1520.10">
    <property type="entry name" value="Ribonuclease III domain"/>
    <property type="match status" value="1"/>
</dbReference>
<dbReference type="FunCoup" id="A0A1U7ZAC7">
    <property type="interactions" value="4"/>
</dbReference>
<dbReference type="SUPFAM" id="SSF69065">
    <property type="entry name" value="RNase III domain-like"/>
    <property type="match status" value="1"/>
</dbReference>
<dbReference type="eggNOG" id="KOG0701">
    <property type="taxonomic scope" value="Eukaryota"/>
</dbReference>
<accession>A0A1U7ZAC7</accession>
<dbReference type="OrthoDB" id="416741at2759"/>
<evidence type="ECO:0000256" key="6">
    <source>
        <dbReference type="ARBA" id="ARBA00022801"/>
    </source>
</evidence>
<dbReference type="SUPFAM" id="SSF54768">
    <property type="entry name" value="dsRNA-binding domain-like"/>
    <property type="match status" value="1"/>
</dbReference>
<keyword evidence="4" id="KW-0479">Metal-binding</keyword>
<dbReference type="Gene3D" id="3.30.160.20">
    <property type="match status" value="1"/>
</dbReference>
<keyword evidence="5" id="KW-0255">Endonuclease</keyword>
<evidence type="ECO:0000256" key="3">
    <source>
        <dbReference type="ARBA" id="ARBA00022722"/>
    </source>
</evidence>
<evidence type="ECO:0000256" key="1">
    <source>
        <dbReference type="ARBA" id="ARBA00001936"/>
    </source>
</evidence>
<evidence type="ECO:0000259" key="9">
    <source>
        <dbReference type="PROSITE" id="PS50142"/>
    </source>
</evidence>
<evidence type="ECO:0000256" key="7">
    <source>
        <dbReference type="ARBA" id="ARBA00022842"/>
    </source>
</evidence>
<comment type="cofactor">
    <cofactor evidence="1">
        <name>Mn(2+)</name>
        <dbReference type="ChEBI" id="CHEBI:29035"/>
    </cofactor>
</comment>
<keyword evidence="8" id="KW-0694">RNA-binding</keyword>
<keyword evidence="7" id="KW-0460">Magnesium</keyword>
<sequence>MRLKEEEGEGKESSTSLCSLLEEICLGRMREKERTESESLLPSLDGVEDILRYKFNNRSLLEEAFIHPSYHYPEKPCVSYERLEYVGDSVLNLLMAKELFLLYPDLSPGPLTKLRAANVDNEKLARVAIKHGFHRYIRHKSPSLEEQIREFNEAILAYPVHSNGLIDTPKFLADIVESAIGAVYLDSNFSLDSVWKVFKGLLEPMISPQTLGMHPMTELMELCQKKGMRVRFVDAWQQNTTIDVLVDGILVGSANYSLKKEIAQNRAAKAALDNLKRTLLN</sequence>
<dbReference type="InterPro" id="IPR036389">
    <property type="entry name" value="RNase_III_sf"/>
</dbReference>
<keyword evidence="6" id="KW-0378">Hydrolase</keyword>
<dbReference type="PANTHER" id="PTHR14950:SF54">
    <property type="entry name" value="RNASE II-LIKE 1"/>
    <property type="match status" value="1"/>
</dbReference>
<dbReference type="GO" id="GO:0005737">
    <property type="term" value="C:cytoplasm"/>
    <property type="evidence" value="ECO:0000318"/>
    <property type="project" value="GO_Central"/>
</dbReference>
<dbReference type="GO" id="GO:0030422">
    <property type="term" value="P:siRNA processing"/>
    <property type="evidence" value="ECO:0000318"/>
    <property type="project" value="GO_Central"/>
</dbReference>
<comment type="cofactor">
    <cofactor evidence="2">
        <name>Mg(2+)</name>
        <dbReference type="ChEBI" id="CHEBI:18420"/>
    </cofactor>
</comment>
<dbReference type="InterPro" id="IPR014720">
    <property type="entry name" value="dsRBD_dom"/>
</dbReference>
<feature type="domain" description="RNase III" evidence="9">
    <location>
        <begin position="44"/>
        <end position="188"/>
    </location>
</feature>
<dbReference type="RefSeq" id="XP_010244128.1">
    <property type="nucleotide sequence ID" value="XM_010245826.2"/>
</dbReference>
<dbReference type="GeneID" id="104588032"/>
<evidence type="ECO:0000313" key="10">
    <source>
        <dbReference type="Proteomes" id="UP000189703"/>
    </source>
</evidence>
<dbReference type="InParanoid" id="A0A1U7ZAC7"/>
<dbReference type="Pfam" id="PF00636">
    <property type="entry name" value="Ribonuclease_3"/>
    <property type="match status" value="1"/>
</dbReference>
<dbReference type="Proteomes" id="UP000189703">
    <property type="component" value="Unplaced"/>
</dbReference>
<dbReference type="FunFam" id="1.10.1520.10:FF:000004">
    <property type="entry name" value="Endoribonuclease dicer-like 1"/>
    <property type="match status" value="1"/>
</dbReference>
<dbReference type="PROSITE" id="PS50142">
    <property type="entry name" value="RNASE_3_2"/>
    <property type="match status" value="1"/>
</dbReference>
<keyword evidence="10" id="KW-1185">Reference proteome</keyword>
<evidence type="ECO:0000313" key="11">
    <source>
        <dbReference type="RefSeq" id="XP_010244128.1"/>
    </source>
</evidence>
<dbReference type="GO" id="GO:0005634">
    <property type="term" value="C:nucleus"/>
    <property type="evidence" value="ECO:0000318"/>
    <property type="project" value="GO_Central"/>
</dbReference>
<dbReference type="PANTHER" id="PTHR14950">
    <property type="entry name" value="DICER-RELATED"/>
    <property type="match status" value="1"/>
</dbReference>
<dbReference type="InterPro" id="IPR000999">
    <property type="entry name" value="RNase_III_dom"/>
</dbReference>
<dbReference type="SMART" id="SM00535">
    <property type="entry name" value="RIBOc"/>
    <property type="match status" value="1"/>
</dbReference>
<dbReference type="OMA" id="NRFQEWV"/>